<proteinExistence type="predicted"/>
<sequence>MLVQFWVYKSVCINTTGGPNAFQNGPNIVSSFFPKIFRCDITKMHLYHQNLSLNEYEFLTSSHGFEKLSQSSVSIKYPNGSLIPVDKVFQNLTKMKEFIMWYHNESPFFLPDTVKSLCQHLVKCPNLRTFHLYRLPEVPNICQISDFLKIRSNINITLHFGTSISDEYKKVLGKFIKEIIKNPPSNIPLILYHGHNEDDLTQLLNLQQPNQE</sequence>
<accession>A0AC34GCD9</accession>
<dbReference type="WBParaSite" id="ES5_v2.g27393.t1">
    <property type="protein sequence ID" value="ES5_v2.g27393.t1"/>
    <property type="gene ID" value="ES5_v2.g27393"/>
</dbReference>
<evidence type="ECO:0000313" key="2">
    <source>
        <dbReference type="WBParaSite" id="ES5_v2.g27393.t1"/>
    </source>
</evidence>
<protein>
    <submittedName>
        <fullName evidence="2">Uncharacterized protein</fullName>
    </submittedName>
</protein>
<name>A0AC34GCD9_9BILA</name>
<organism evidence="1 2">
    <name type="scientific">Panagrolaimus sp. ES5</name>
    <dbReference type="NCBI Taxonomy" id="591445"/>
    <lineage>
        <taxon>Eukaryota</taxon>
        <taxon>Metazoa</taxon>
        <taxon>Ecdysozoa</taxon>
        <taxon>Nematoda</taxon>
        <taxon>Chromadorea</taxon>
        <taxon>Rhabditida</taxon>
        <taxon>Tylenchina</taxon>
        <taxon>Panagrolaimomorpha</taxon>
        <taxon>Panagrolaimoidea</taxon>
        <taxon>Panagrolaimidae</taxon>
        <taxon>Panagrolaimus</taxon>
    </lineage>
</organism>
<dbReference type="Proteomes" id="UP000887579">
    <property type="component" value="Unplaced"/>
</dbReference>
<evidence type="ECO:0000313" key="1">
    <source>
        <dbReference type="Proteomes" id="UP000887579"/>
    </source>
</evidence>
<reference evidence="2" key="1">
    <citation type="submission" date="2022-11" db="UniProtKB">
        <authorList>
            <consortium name="WormBaseParasite"/>
        </authorList>
    </citation>
    <scope>IDENTIFICATION</scope>
</reference>